<feature type="non-terminal residue" evidence="2">
    <location>
        <position position="157"/>
    </location>
</feature>
<reference evidence="2" key="1">
    <citation type="submission" date="2022-07" db="EMBL/GenBank/DDBJ databases">
        <title>Phylogenomic reconstructions and comparative analyses of Kickxellomycotina fungi.</title>
        <authorList>
            <person name="Reynolds N.K."/>
            <person name="Stajich J.E."/>
            <person name="Barry K."/>
            <person name="Grigoriev I.V."/>
            <person name="Crous P."/>
            <person name="Smith M.E."/>
        </authorList>
    </citation>
    <scope>NUCLEOTIDE SEQUENCE</scope>
    <source>
        <strain evidence="2">BCRC 34882</strain>
    </source>
</reference>
<dbReference type="EMBL" id="JANBQD010000022">
    <property type="protein sequence ID" value="KAJ1992975.1"/>
    <property type="molecule type" value="Genomic_DNA"/>
</dbReference>
<feature type="region of interest" description="Disordered" evidence="1">
    <location>
        <begin position="134"/>
        <end position="157"/>
    </location>
</feature>
<name>A0ABQ8PRL4_9FUNG</name>
<feature type="region of interest" description="Disordered" evidence="1">
    <location>
        <begin position="1"/>
        <end position="75"/>
    </location>
</feature>
<proteinExistence type="predicted"/>
<evidence type="ECO:0000313" key="2">
    <source>
        <dbReference type="EMBL" id="KAJ1992975.1"/>
    </source>
</evidence>
<evidence type="ECO:0000256" key="1">
    <source>
        <dbReference type="SAM" id="MobiDB-lite"/>
    </source>
</evidence>
<dbReference type="Proteomes" id="UP001151295">
    <property type="component" value="Unassembled WGS sequence"/>
</dbReference>
<feature type="compositionally biased region" description="Low complexity" evidence="1">
    <location>
        <begin position="41"/>
        <end position="75"/>
    </location>
</feature>
<sequence>MTIGSDKPLKAASNNPRPAFNYCTGKARKKRSRPATKDNETSASAVASTSSVNNTPQKAKSSHSSSAQYSGYSVSDVSKFRREQMESEVVHRLLKDVDCVVAQAQPTDPARRALAGRIASEVAADIEELIEKAGHGTDAHGANSRHDALASADGAFS</sequence>
<comment type="caution">
    <text evidence="2">The sequence shown here is derived from an EMBL/GenBank/DDBJ whole genome shotgun (WGS) entry which is preliminary data.</text>
</comment>
<keyword evidence="3" id="KW-1185">Reference proteome</keyword>
<protein>
    <submittedName>
        <fullName evidence="2">Uncharacterized protein</fullName>
    </submittedName>
</protein>
<organism evidence="2 3">
    <name type="scientific">Coemansia umbellata</name>
    <dbReference type="NCBI Taxonomy" id="1424467"/>
    <lineage>
        <taxon>Eukaryota</taxon>
        <taxon>Fungi</taxon>
        <taxon>Fungi incertae sedis</taxon>
        <taxon>Zoopagomycota</taxon>
        <taxon>Kickxellomycotina</taxon>
        <taxon>Kickxellomycetes</taxon>
        <taxon>Kickxellales</taxon>
        <taxon>Kickxellaceae</taxon>
        <taxon>Coemansia</taxon>
    </lineage>
</organism>
<gene>
    <name evidence="2" type="ORF">EDC05_002416</name>
</gene>
<accession>A0ABQ8PRL4</accession>
<feature type="compositionally biased region" description="Basic and acidic residues" evidence="1">
    <location>
        <begin position="134"/>
        <end position="148"/>
    </location>
</feature>
<evidence type="ECO:0000313" key="3">
    <source>
        <dbReference type="Proteomes" id="UP001151295"/>
    </source>
</evidence>